<comment type="caution">
    <text evidence="2">The sequence shown here is derived from an EMBL/GenBank/DDBJ whole genome shotgun (WGS) entry which is preliminary data.</text>
</comment>
<proteinExistence type="predicted"/>
<organism evidence="2">
    <name type="scientific">marine sediment metagenome</name>
    <dbReference type="NCBI Taxonomy" id="412755"/>
    <lineage>
        <taxon>unclassified sequences</taxon>
        <taxon>metagenomes</taxon>
        <taxon>ecological metagenomes</taxon>
    </lineage>
</organism>
<reference evidence="2" key="1">
    <citation type="journal article" date="2014" name="Front. Microbiol.">
        <title>High frequency of phylogenetically diverse reductive dehalogenase-homologous genes in deep subseafloor sedimentary metagenomes.</title>
        <authorList>
            <person name="Kawai M."/>
            <person name="Futagami T."/>
            <person name="Toyoda A."/>
            <person name="Takaki Y."/>
            <person name="Nishi S."/>
            <person name="Hori S."/>
            <person name="Arai W."/>
            <person name="Tsubouchi T."/>
            <person name="Morono Y."/>
            <person name="Uchiyama I."/>
            <person name="Ito T."/>
            <person name="Fujiyama A."/>
            <person name="Inagaki F."/>
            <person name="Takami H."/>
        </authorList>
    </citation>
    <scope>NUCLEOTIDE SEQUENCE</scope>
    <source>
        <strain evidence="2">Expedition CK06-06</strain>
    </source>
</reference>
<feature type="region of interest" description="Disordered" evidence="1">
    <location>
        <begin position="1"/>
        <end position="20"/>
    </location>
</feature>
<evidence type="ECO:0000256" key="1">
    <source>
        <dbReference type="SAM" id="MobiDB-lite"/>
    </source>
</evidence>
<gene>
    <name evidence="2" type="ORF">S12H4_41638</name>
</gene>
<name>X1VJR0_9ZZZZ</name>
<evidence type="ECO:0000313" key="2">
    <source>
        <dbReference type="EMBL" id="GAJ08115.1"/>
    </source>
</evidence>
<dbReference type="EMBL" id="BARW01025395">
    <property type="protein sequence ID" value="GAJ08115.1"/>
    <property type="molecule type" value="Genomic_DNA"/>
</dbReference>
<accession>X1VJR0</accession>
<protein>
    <submittedName>
        <fullName evidence="2">Uncharacterized protein</fullName>
    </submittedName>
</protein>
<sequence length="150" mass="16706">MTVAAITKQDKEAMSSPKGPNWRDQLAEAYTKAKPLVASVGKDKFEIVVAGRDCCLLKNKNLMYSASGTSSAYVLARFFILAKESMADMLETVNRRVIDRCVLESLLRDAVETNLVSGKDSEKLKDVISTVFWSEEKDREVPLLPDSKKD</sequence>
<dbReference type="AlphaFoldDB" id="X1VJR0"/>